<dbReference type="EMBL" id="JACHJV010000003">
    <property type="protein sequence ID" value="MBB4928560.1"/>
    <property type="molecule type" value="Genomic_DNA"/>
</dbReference>
<dbReference type="PANTHER" id="PTHR47691:SF3">
    <property type="entry name" value="HTH-TYPE TRANSCRIPTIONAL REGULATOR RV0890C-RELATED"/>
    <property type="match status" value="1"/>
</dbReference>
<evidence type="ECO:0000313" key="3">
    <source>
        <dbReference type="EMBL" id="MBB4928560.1"/>
    </source>
</evidence>
<dbReference type="Proteomes" id="UP000540506">
    <property type="component" value="Unassembled WGS sequence"/>
</dbReference>
<dbReference type="InterPro" id="IPR002182">
    <property type="entry name" value="NB-ARC"/>
</dbReference>
<feature type="domain" description="NB-ARC" evidence="2">
    <location>
        <begin position="52"/>
        <end position="203"/>
    </location>
</feature>
<dbReference type="InterPro" id="IPR027417">
    <property type="entry name" value="P-loop_NTPase"/>
</dbReference>
<dbReference type="InterPro" id="IPR036388">
    <property type="entry name" value="WH-like_DNA-bd_sf"/>
</dbReference>
<dbReference type="GO" id="GO:0043531">
    <property type="term" value="F:ADP binding"/>
    <property type="evidence" value="ECO:0007669"/>
    <property type="project" value="InterPro"/>
</dbReference>
<dbReference type="InterPro" id="IPR042197">
    <property type="entry name" value="Apaf_helical"/>
</dbReference>
<dbReference type="Gene3D" id="3.40.50.300">
    <property type="entry name" value="P-loop containing nucleotide triphosphate hydrolases"/>
    <property type="match status" value="1"/>
</dbReference>
<name>A0A7W7W0D9_KITKI</name>
<gene>
    <name evidence="3" type="ORF">FHR34_007657</name>
</gene>
<accession>A0A7W7W0D9</accession>
<dbReference type="AlphaFoldDB" id="A0A7W7W0D9"/>
<reference evidence="3 4" key="1">
    <citation type="submission" date="2020-08" db="EMBL/GenBank/DDBJ databases">
        <title>Sequencing the genomes of 1000 actinobacteria strains.</title>
        <authorList>
            <person name="Klenk H.-P."/>
        </authorList>
    </citation>
    <scope>NUCLEOTIDE SEQUENCE [LARGE SCALE GENOMIC DNA]</scope>
    <source>
        <strain evidence="3 4">DSM 41654</strain>
    </source>
</reference>
<dbReference type="Pfam" id="PF00931">
    <property type="entry name" value="NB-ARC"/>
    <property type="match status" value="1"/>
</dbReference>
<dbReference type="PANTHER" id="PTHR47691">
    <property type="entry name" value="REGULATOR-RELATED"/>
    <property type="match status" value="1"/>
</dbReference>
<dbReference type="RefSeq" id="WP_184946015.1">
    <property type="nucleotide sequence ID" value="NZ_JACHJV010000003.1"/>
</dbReference>
<proteinExistence type="predicted"/>
<dbReference type="PRINTS" id="PR00364">
    <property type="entry name" value="DISEASERSIST"/>
</dbReference>
<dbReference type="SUPFAM" id="SSF52540">
    <property type="entry name" value="P-loop containing nucleoside triphosphate hydrolases"/>
    <property type="match status" value="1"/>
</dbReference>
<evidence type="ECO:0000256" key="1">
    <source>
        <dbReference type="ARBA" id="ARBA00022737"/>
    </source>
</evidence>
<protein>
    <recommendedName>
        <fullName evidence="2">NB-ARC domain-containing protein</fullName>
    </recommendedName>
</protein>
<sequence>MHGLAKTGDAAGVVGQLPTDLATFTGRQEELAQLIRAATHQRDNEAANTVVISAIEGMAGVGKTQLAIHTAHQLVRSGRFVDVQLHANLRGFDAELPPTDPSTVLEAFLRQLGVPVQQIPGSRDERAAMFRDRLRERHALILLDNAADENQVRDLIPAGPTCLVLITSRRSLTALDNATPYRLDVFTESESLALLARIAGHQRVAAEPEAAARIAEYCGHLPLAVSLAAARLRSRPAWSLRHLADKLRDGRLSAIRAGNRALRPVFHLSYQELDEPLRRVFRLLGHHPGPDTTPAQVAALADIPDDQAEDALEQLQDEHLLAQPTPGRYELHDLLRLLAVELAAVEPEPEPAAPLTRLAT</sequence>
<evidence type="ECO:0000313" key="4">
    <source>
        <dbReference type="Proteomes" id="UP000540506"/>
    </source>
</evidence>
<keyword evidence="4" id="KW-1185">Reference proteome</keyword>
<comment type="caution">
    <text evidence="3">The sequence shown here is derived from an EMBL/GenBank/DDBJ whole genome shotgun (WGS) entry which is preliminary data.</text>
</comment>
<dbReference type="Gene3D" id="1.10.10.10">
    <property type="entry name" value="Winged helix-like DNA-binding domain superfamily/Winged helix DNA-binding domain"/>
    <property type="match status" value="1"/>
</dbReference>
<evidence type="ECO:0000259" key="2">
    <source>
        <dbReference type="Pfam" id="PF00931"/>
    </source>
</evidence>
<organism evidence="3 4">
    <name type="scientific">Kitasatospora kifunensis</name>
    <name type="common">Streptomyces kifunensis</name>
    <dbReference type="NCBI Taxonomy" id="58351"/>
    <lineage>
        <taxon>Bacteria</taxon>
        <taxon>Bacillati</taxon>
        <taxon>Actinomycetota</taxon>
        <taxon>Actinomycetes</taxon>
        <taxon>Kitasatosporales</taxon>
        <taxon>Streptomycetaceae</taxon>
        <taxon>Kitasatospora</taxon>
    </lineage>
</organism>
<dbReference type="Gene3D" id="1.10.8.430">
    <property type="entry name" value="Helical domain of apoptotic protease-activating factors"/>
    <property type="match status" value="1"/>
</dbReference>
<keyword evidence="1" id="KW-0677">Repeat</keyword>